<organism evidence="5 6">
    <name type="scientific">Mycena rosella</name>
    <name type="common">Pink bonnet</name>
    <name type="synonym">Agaricus rosellus</name>
    <dbReference type="NCBI Taxonomy" id="1033263"/>
    <lineage>
        <taxon>Eukaryota</taxon>
        <taxon>Fungi</taxon>
        <taxon>Dikarya</taxon>
        <taxon>Basidiomycota</taxon>
        <taxon>Agaricomycotina</taxon>
        <taxon>Agaricomycetes</taxon>
        <taxon>Agaricomycetidae</taxon>
        <taxon>Agaricales</taxon>
        <taxon>Marasmiineae</taxon>
        <taxon>Mycenaceae</taxon>
        <taxon>Mycena</taxon>
    </lineage>
</organism>
<evidence type="ECO:0000313" key="5">
    <source>
        <dbReference type="EMBL" id="KAJ7696760.1"/>
    </source>
</evidence>
<evidence type="ECO:0000256" key="1">
    <source>
        <dbReference type="ARBA" id="ARBA00023242"/>
    </source>
</evidence>
<dbReference type="PANTHER" id="PTHR46910:SF38">
    <property type="entry name" value="ZN(2)-C6 FUNGAL-TYPE DOMAIN-CONTAINING PROTEIN"/>
    <property type="match status" value="1"/>
</dbReference>
<gene>
    <name evidence="5" type="ORF">B0H17DRAFT_1052971</name>
</gene>
<keyword evidence="3" id="KW-0472">Membrane</keyword>
<keyword evidence="1" id="KW-0539">Nucleus</keyword>
<dbReference type="Pfam" id="PF04082">
    <property type="entry name" value="Fungal_trans"/>
    <property type="match status" value="1"/>
</dbReference>
<dbReference type="AlphaFoldDB" id="A0AAD7DSM9"/>
<dbReference type="GO" id="GO:0008270">
    <property type="term" value="F:zinc ion binding"/>
    <property type="evidence" value="ECO:0007669"/>
    <property type="project" value="InterPro"/>
</dbReference>
<dbReference type="Proteomes" id="UP001221757">
    <property type="component" value="Unassembled WGS sequence"/>
</dbReference>
<feature type="non-terminal residue" evidence="5">
    <location>
        <position position="679"/>
    </location>
</feature>
<dbReference type="SUPFAM" id="SSF57701">
    <property type="entry name" value="Zn2/Cys6 DNA-binding domain"/>
    <property type="match status" value="1"/>
</dbReference>
<name>A0AAD7DSM9_MYCRO</name>
<evidence type="ECO:0000259" key="4">
    <source>
        <dbReference type="SMART" id="SM00906"/>
    </source>
</evidence>
<dbReference type="GO" id="GO:0000981">
    <property type="term" value="F:DNA-binding transcription factor activity, RNA polymerase II-specific"/>
    <property type="evidence" value="ECO:0007669"/>
    <property type="project" value="InterPro"/>
</dbReference>
<accession>A0AAD7DSM9</accession>
<feature type="transmembrane region" description="Helical" evidence="3">
    <location>
        <begin position="558"/>
        <end position="580"/>
    </location>
</feature>
<dbReference type="InterPro" id="IPR050987">
    <property type="entry name" value="AtrR-like"/>
</dbReference>
<sequence>MPEGIADPGAQQGKRRRLQGACDVCRVKKGESSDSAEMPGNRCTNCIMTGAQCTHARVKPVEKLPSPPPDPVVKTAQEHVANILSTSTLYIPPTDLLSVLVQVARYARSLEEQLAALRPQTLVPKLRSPQPSTEDLPSPEAPVDTGEQLTIKDPLSSLITNAKAGLFYGKSSSVQFIKSAIKRIHGNNSIVVGVQRPEFWTAQPWEVLSIETPQQVFPESDLVTSLTRIYFEQINSILGILHFPTFCQSVADGLHFRDQQFGAIVLAVCSLASRYSDDPRHSCGYKWFRQVRPLRASFSPEPSLQQLQLICLSVVYLAGTANAEECWILVGLGLRCAQGAGAHHRSGYSRMNPLEAELYKRVFYVLVSSDIIMSSFEGRPCITHSMDFDLDLPIDCDEEYWGVPNAVQPPGKPSTSAFVVTYLPLMAILGRIQREVYPLNGQSPSSETIAELDSELNKWVDAIPEHLRWDPNQENQIFLDQSAALYVATYHFTNPVLAEPSSQTAAQMLIHRPFIPAPGKESMSSTDFPSLAICANAARSCGHVMDVQTRRGRGLLPIPQVITVLFDCAVVLLINVWAVVGKSRTTERYNRATADVQNCVRVLRLYERRWKMRYYSAMLNIGKYTSDRPSLKRPRDTEEASDPSEGLTVSDFSATSPEVRPIAGASRACALSVAQQIQA</sequence>
<dbReference type="GO" id="GO:0006351">
    <property type="term" value="P:DNA-templated transcription"/>
    <property type="evidence" value="ECO:0007669"/>
    <property type="project" value="InterPro"/>
</dbReference>
<feature type="region of interest" description="Disordered" evidence="2">
    <location>
        <begin position="627"/>
        <end position="651"/>
    </location>
</feature>
<dbReference type="SMART" id="SM00906">
    <property type="entry name" value="Fungal_trans"/>
    <property type="match status" value="1"/>
</dbReference>
<dbReference type="PANTHER" id="PTHR46910">
    <property type="entry name" value="TRANSCRIPTION FACTOR PDR1"/>
    <property type="match status" value="1"/>
</dbReference>
<dbReference type="InterPro" id="IPR007219">
    <property type="entry name" value="XnlR_reg_dom"/>
</dbReference>
<dbReference type="GO" id="GO:0003677">
    <property type="term" value="F:DNA binding"/>
    <property type="evidence" value="ECO:0007669"/>
    <property type="project" value="InterPro"/>
</dbReference>
<feature type="region of interest" description="Disordered" evidence="2">
    <location>
        <begin position="121"/>
        <end position="146"/>
    </location>
</feature>
<dbReference type="CDD" id="cd12148">
    <property type="entry name" value="fungal_TF_MHR"/>
    <property type="match status" value="1"/>
</dbReference>
<dbReference type="EMBL" id="JARKIE010000033">
    <property type="protein sequence ID" value="KAJ7696760.1"/>
    <property type="molecule type" value="Genomic_DNA"/>
</dbReference>
<feature type="compositionally biased region" description="Basic and acidic residues" evidence="2">
    <location>
        <begin position="627"/>
        <end position="638"/>
    </location>
</feature>
<reference evidence="5" key="1">
    <citation type="submission" date="2023-03" db="EMBL/GenBank/DDBJ databases">
        <title>Massive genome expansion in bonnet fungi (Mycena s.s.) driven by repeated elements and novel gene families across ecological guilds.</title>
        <authorList>
            <consortium name="Lawrence Berkeley National Laboratory"/>
            <person name="Harder C.B."/>
            <person name="Miyauchi S."/>
            <person name="Viragh M."/>
            <person name="Kuo A."/>
            <person name="Thoen E."/>
            <person name="Andreopoulos B."/>
            <person name="Lu D."/>
            <person name="Skrede I."/>
            <person name="Drula E."/>
            <person name="Henrissat B."/>
            <person name="Morin E."/>
            <person name="Kohler A."/>
            <person name="Barry K."/>
            <person name="LaButti K."/>
            <person name="Morin E."/>
            <person name="Salamov A."/>
            <person name="Lipzen A."/>
            <person name="Mereny Z."/>
            <person name="Hegedus B."/>
            <person name="Baldrian P."/>
            <person name="Stursova M."/>
            <person name="Weitz H."/>
            <person name="Taylor A."/>
            <person name="Grigoriev I.V."/>
            <person name="Nagy L.G."/>
            <person name="Martin F."/>
            <person name="Kauserud H."/>
        </authorList>
    </citation>
    <scope>NUCLEOTIDE SEQUENCE</scope>
    <source>
        <strain evidence="5">CBHHK067</strain>
    </source>
</reference>
<proteinExistence type="predicted"/>
<keyword evidence="3" id="KW-0812">Transmembrane</keyword>
<dbReference type="InterPro" id="IPR036864">
    <property type="entry name" value="Zn2-C6_fun-type_DNA-bd_sf"/>
</dbReference>
<keyword evidence="6" id="KW-1185">Reference proteome</keyword>
<comment type="caution">
    <text evidence="5">The sequence shown here is derived from an EMBL/GenBank/DDBJ whole genome shotgun (WGS) entry which is preliminary data.</text>
</comment>
<evidence type="ECO:0000256" key="3">
    <source>
        <dbReference type="SAM" id="Phobius"/>
    </source>
</evidence>
<feature type="domain" description="Xylanolytic transcriptional activator regulatory" evidence="4">
    <location>
        <begin position="326"/>
        <end position="399"/>
    </location>
</feature>
<keyword evidence="3" id="KW-1133">Transmembrane helix</keyword>
<protein>
    <submittedName>
        <fullName evidence="5">Fungal-specific transcription factor domain-containing protein</fullName>
    </submittedName>
</protein>
<evidence type="ECO:0000313" key="6">
    <source>
        <dbReference type="Proteomes" id="UP001221757"/>
    </source>
</evidence>
<evidence type="ECO:0000256" key="2">
    <source>
        <dbReference type="SAM" id="MobiDB-lite"/>
    </source>
</evidence>